<dbReference type="InterPro" id="IPR004477">
    <property type="entry name" value="ComEC_N"/>
</dbReference>
<dbReference type="CDD" id="cd07731">
    <property type="entry name" value="ComA-like_MBL-fold"/>
    <property type="match status" value="1"/>
</dbReference>
<keyword evidence="3 6" id="KW-0812">Transmembrane</keyword>
<feature type="transmembrane region" description="Helical" evidence="6">
    <location>
        <begin position="6"/>
        <end position="22"/>
    </location>
</feature>
<dbReference type="Proteomes" id="UP000199427">
    <property type="component" value="Unassembled WGS sequence"/>
</dbReference>
<evidence type="ECO:0000256" key="3">
    <source>
        <dbReference type="ARBA" id="ARBA00022692"/>
    </source>
</evidence>
<dbReference type="Pfam" id="PF03772">
    <property type="entry name" value="Competence"/>
    <property type="match status" value="1"/>
</dbReference>
<evidence type="ECO:0000313" key="10">
    <source>
        <dbReference type="EMBL" id="SEP90904.1"/>
    </source>
</evidence>
<dbReference type="STRING" id="571933.SAMN05216362_10446"/>
<evidence type="ECO:0000256" key="5">
    <source>
        <dbReference type="ARBA" id="ARBA00023136"/>
    </source>
</evidence>
<dbReference type="Pfam" id="PF13567">
    <property type="entry name" value="DUF4131"/>
    <property type="match status" value="1"/>
</dbReference>
<dbReference type="InterPro" id="IPR036866">
    <property type="entry name" value="RibonucZ/Hydroxyglut_hydro"/>
</dbReference>
<feature type="transmembrane region" description="Helical" evidence="6">
    <location>
        <begin position="361"/>
        <end position="383"/>
    </location>
</feature>
<feature type="domain" description="DUF4131" evidence="9">
    <location>
        <begin position="8"/>
        <end position="134"/>
    </location>
</feature>
<reference evidence="10 11" key="1">
    <citation type="submission" date="2016-10" db="EMBL/GenBank/DDBJ databases">
        <authorList>
            <person name="de Groot N.N."/>
        </authorList>
    </citation>
    <scope>NUCLEOTIDE SEQUENCE [LARGE SCALE GENOMIC DNA]</scope>
    <source>
        <strain evidence="10 11">DSM 21633</strain>
    </source>
</reference>
<dbReference type="Gene3D" id="3.60.15.10">
    <property type="entry name" value="Ribonuclease Z/Hydroxyacylglutathione hydrolase-like"/>
    <property type="match status" value="1"/>
</dbReference>
<dbReference type="PANTHER" id="PTHR30619:SF7">
    <property type="entry name" value="BETA-LACTAMASE DOMAIN PROTEIN"/>
    <property type="match status" value="1"/>
</dbReference>
<feature type="transmembrane region" description="Helical" evidence="6">
    <location>
        <begin position="198"/>
        <end position="222"/>
    </location>
</feature>
<comment type="subcellular location">
    <subcellularLocation>
        <location evidence="1">Cell membrane</location>
        <topology evidence="1">Multi-pass membrane protein</topology>
    </subcellularLocation>
</comment>
<dbReference type="InterPro" id="IPR001279">
    <property type="entry name" value="Metallo-B-lactamas"/>
</dbReference>
<name>A0A1H9BPI3_9BACI</name>
<dbReference type="SUPFAM" id="SSF56281">
    <property type="entry name" value="Metallo-hydrolase/oxidoreductase"/>
    <property type="match status" value="1"/>
</dbReference>
<dbReference type="GO" id="GO:0005886">
    <property type="term" value="C:plasma membrane"/>
    <property type="evidence" value="ECO:0007669"/>
    <property type="project" value="UniProtKB-SubCell"/>
</dbReference>
<dbReference type="EMBL" id="FOES01000004">
    <property type="protein sequence ID" value="SEP90904.1"/>
    <property type="molecule type" value="Genomic_DNA"/>
</dbReference>
<feature type="transmembrane region" description="Helical" evidence="6">
    <location>
        <begin position="29"/>
        <end position="49"/>
    </location>
</feature>
<dbReference type="InterPro" id="IPR052159">
    <property type="entry name" value="Competence_DNA_uptake"/>
</dbReference>
<feature type="transmembrane region" description="Helical" evidence="6">
    <location>
        <begin position="255"/>
        <end position="271"/>
    </location>
</feature>
<dbReference type="NCBIfam" id="TIGR00360">
    <property type="entry name" value="ComEC_N-term"/>
    <property type="match status" value="1"/>
</dbReference>
<dbReference type="InterPro" id="IPR025405">
    <property type="entry name" value="DUF4131"/>
</dbReference>
<proteinExistence type="predicted"/>
<keyword evidence="5 6" id="KW-0472">Membrane</keyword>
<keyword evidence="11" id="KW-1185">Reference proteome</keyword>
<feature type="domain" description="ComEC/Rec2-related protein" evidence="8">
    <location>
        <begin position="180"/>
        <end position="442"/>
    </location>
</feature>
<dbReference type="AlphaFoldDB" id="A0A1H9BPI3"/>
<evidence type="ECO:0000256" key="4">
    <source>
        <dbReference type="ARBA" id="ARBA00022989"/>
    </source>
</evidence>
<evidence type="ECO:0000256" key="1">
    <source>
        <dbReference type="ARBA" id="ARBA00004651"/>
    </source>
</evidence>
<protein>
    <submittedName>
        <fullName evidence="10">Competence protein ComEC</fullName>
    </submittedName>
</protein>
<dbReference type="PANTHER" id="PTHR30619">
    <property type="entry name" value="DNA INTERNALIZATION/COMPETENCE PROTEIN COMEC/REC2"/>
    <property type="match status" value="1"/>
</dbReference>
<dbReference type="InterPro" id="IPR004797">
    <property type="entry name" value="Competence_ComEC/Rec2"/>
</dbReference>
<dbReference type="GO" id="GO:0030420">
    <property type="term" value="P:establishment of competence for transformation"/>
    <property type="evidence" value="ECO:0007669"/>
    <property type="project" value="InterPro"/>
</dbReference>
<feature type="transmembrane region" description="Helical" evidence="6">
    <location>
        <begin position="278"/>
        <end position="296"/>
    </location>
</feature>
<dbReference type="Pfam" id="PF00753">
    <property type="entry name" value="Lactamase_B"/>
    <property type="match status" value="1"/>
</dbReference>
<evidence type="ECO:0000259" key="7">
    <source>
        <dbReference type="Pfam" id="PF00753"/>
    </source>
</evidence>
<dbReference type="InterPro" id="IPR035681">
    <property type="entry name" value="ComA-like_MBL"/>
</dbReference>
<feature type="transmembrane region" description="Helical" evidence="6">
    <location>
        <begin position="390"/>
        <end position="409"/>
    </location>
</feature>
<feature type="domain" description="Metallo-beta-lactamase" evidence="7">
    <location>
        <begin position="479"/>
        <end position="672"/>
    </location>
</feature>
<evidence type="ECO:0000259" key="8">
    <source>
        <dbReference type="Pfam" id="PF03772"/>
    </source>
</evidence>
<organism evidence="10 11">
    <name type="scientific">Piscibacillus halophilus</name>
    <dbReference type="NCBI Taxonomy" id="571933"/>
    <lineage>
        <taxon>Bacteria</taxon>
        <taxon>Bacillati</taxon>
        <taxon>Bacillota</taxon>
        <taxon>Bacilli</taxon>
        <taxon>Bacillales</taxon>
        <taxon>Bacillaceae</taxon>
        <taxon>Piscibacillus</taxon>
    </lineage>
</organism>
<accession>A0A1H9BPI3</accession>
<evidence type="ECO:0000256" key="2">
    <source>
        <dbReference type="ARBA" id="ARBA00022475"/>
    </source>
</evidence>
<evidence type="ECO:0000313" key="11">
    <source>
        <dbReference type="Proteomes" id="UP000199427"/>
    </source>
</evidence>
<keyword evidence="2" id="KW-1003">Cell membrane</keyword>
<dbReference type="NCBIfam" id="TIGR00361">
    <property type="entry name" value="ComEC_Rec2"/>
    <property type="match status" value="1"/>
</dbReference>
<gene>
    <name evidence="10" type="ORF">SAMN05216362_10446</name>
</gene>
<keyword evidence="4 6" id="KW-1133">Transmembrane helix</keyword>
<feature type="transmembrane region" description="Helical" evidence="6">
    <location>
        <begin position="449"/>
        <end position="469"/>
    </location>
</feature>
<evidence type="ECO:0000259" key="9">
    <source>
        <dbReference type="Pfam" id="PF13567"/>
    </source>
</evidence>
<evidence type="ECO:0000256" key="6">
    <source>
        <dbReference type="SAM" id="Phobius"/>
    </source>
</evidence>
<feature type="transmembrane region" description="Helical" evidence="6">
    <location>
        <begin position="331"/>
        <end position="349"/>
    </location>
</feature>
<sequence>MLGYLPLGVGVLMFTLLCLVWKKKVINNPYLFLMASFSFLLSLIISPNLDYAVEDYGYYEGAVKVISDPEIDGEQLKFIGQMERQKVYFYSNEPNVNPHHGSSCIVKSYIQTPNAATNPGQFNYQQYLANQGILYVSFDTEILKCQGRSFLSHFFEWRYVIQQNIINQISEQSYAWINALLFGQREGLPNDIIKSFQYWGLSHLLAISGLHVGIFLGLCYVVLSKWTRLTIEQSKWLILVIIPIYIIIAGAQPPVLRAGLMAIFVIVLSFMKQSKLDVTDILSIVFMVLLIVDPYLMYQLSFQFSFAVTFALILSRKLLKNGSWLMISLKVSLISQLVILPLQFYYFYFTNVLSFAMNLIYVPYFSILVLPFLLSITLSVFIFPDKVVAFLDYAFIMIHEKMMKVILLIGEPSFAQWVVGQPNLVIMVVYGILFLWFMYSWEAGYLKRAGVISILMVGLWYIQLGSHYIDKSLKITVLDVGQAESIVIELPNRSGIYVVDVGEEIRFNSGHEHKNFNDIIKPYLWSKGISRIDGIIISHYDTDHAGSLKQIINHFQPKLIISHPFQSLELSKLVTIQEGMQISHGDVQMKFLSPNFDDENHDENNRSLVFILKYDDFDMLFTGDITNEIEERIAQKYRLDLDVLKVAHHGSNTSTSETLLKETNPHMAIISVGDQNRYGHPDPEVLERLTNEGIRILRTDEDGSISIKYVDGHSTLKRFNP</sequence>
<feature type="transmembrane region" description="Helical" evidence="6">
    <location>
        <begin position="415"/>
        <end position="437"/>
    </location>
</feature>